<proteinExistence type="predicted"/>
<dbReference type="GeneID" id="77344648"/>
<reference evidence="1 2" key="1">
    <citation type="submission" date="2019-09" db="EMBL/GenBank/DDBJ databases">
        <title>Draft genome sequences of 48 bacterial type strains from the CCUG.</title>
        <authorList>
            <person name="Tunovic T."/>
            <person name="Pineiro-Iglesias B."/>
            <person name="Unosson C."/>
            <person name="Inganas E."/>
            <person name="Ohlen M."/>
            <person name="Cardew S."/>
            <person name="Jensie-Markopoulos S."/>
            <person name="Salva-Serra F."/>
            <person name="Jaen-Luchoro D."/>
            <person name="Karlsson R."/>
            <person name="Svensson-Stadler L."/>
            <person name="Chun J."/>
            <person name="Moore E."/>
        </authorList>
    </citation>
    <scope>NUCLEOTIDE SEQUENCE [LARGE SCALE GENOMIC DNA]</scope>
    <source>
        <strain evidence="1 2">CCUG 48643</strain>
    </source>
</reference>
<protein>
    <recommendedName>
        <fullName evidence="3">ATP-binding protein</fullName>
    </recommendedName>
</protein>
<evidence type="ECO:0008006" key="3">
    <source>
        <dbReference type="Google" id="ProtNLM"/>
    </source>
</evidence>
<evidence type="ECO:0000313" key="1">
    <source>
        <dbReference type="EMBL" id="KAB0482414.1"/>
    </source>
</evidence>
<organism evidence="1 2">
    <name type="scientific">Vibrio chagasii</name>
    <dbReference type="NCBI Taxonomy" id="170679"/>
    <lineage>
        <taxon>Bacteria</taxon>
        <taxon>Pseudomonadati</taxon>
        <taxon>Pseudomonadota</taxon>
        <taxon>Gammaproteobacteria</taxon>
        <taxon>Vibrionales</taxon>
        <taxon>Vibrionaceae</taxon>
        <taxon>Vibrio</taxon>
    </lineage>
</organism>
<comment type="caution">
    <text evidence="1">The sequence shown here is derived from an EMBL/GenBank/DDBJ whole genome shotgun (WGS) entry which is preliminary data.</text>
</comment>
<dbReference type="SUPFAM" id="SSF52540">
    <property type="entry name" value="P-loop containing nucleoside triphosphate hydrolases"/>
    <property type="match status" value="1"/>
</dbReference>
<gene>
    <name evidence="1" type="ORF">F7Q91_03125</name>
</gene>
<dbReference type="AlphaFoldDB" id="A0A7V7THZ1"/>
<dbReference type="RefSeq" id="WP_137406609.1">
    <property type="nucleotide sequence ID" value="NZ_AP025467.1"/>
</dbReference>
<sequence length="1010" mass="113401">MGILSLLANLLAHEPHEICQLETTSDLDVNSLVANDGSLISIFRLKGSYRFYSKHQEHQILNILSNEMRQNFMESGYRIDFILDIDASRADAYVENCLKSVDAVSKEMGYQNAKLNESEKRLIASHIKPELNYIVLTTNPESVDSLNKQEGLKNHTKLANEYDLKLNSIKKDTNVQNNWKETRQISDQHLSFVREMSAVIREYIHIEALTSHEALEEIRQLLYRDFENSEKWFASTRHNSDPKIMNNHTPFVDTNEVGHAALHGQIVEEPFEDCSKSSMKRFNGKCYATLERYLVGDEPRLMRELINKINRKIPLRILYTLTSGSEAIKRTKGTKSSLTTFVARTNPISSSIMKACNQVIEFVRNGGCAVNCYLSVTVWADTEDEVTTHYKALQTALRGWGGERQRICTFPTEGILSSLPGYSSKPIGRSSSDSLEQAMVSAPLVRPVSPWRSGIMLYLTPDAKPWPMDFDSLQSHHLNIITGSMGSGKSVAMGNLARAIHYISGTSSLPLLAGVDYGESILYNAKTIQANLKKDDQNQVAAISLSNHKKNAYNIFEPQFGYNKLSKPEVNTATAFICKVVTGGSEDGAPPQLESCVSAIIEHMIADSIHSPRPIDPSQTGAEKIMGMLEHPVVQSHLVPEPEISYLNARNALFLASQTQSLTRPLRKQCLLYSKLAHRYMWPLLSELPLSLKGVEITAQMGVFEFGNKPLLEVIGASIQLLTNRYTALLGTYPMHDYSDLSMMFVNAKPVVDSAPNSMKSAWFILAKGLAQRHFWTHVDDVEIEADPVFHQRAMRIAQKKKPLPKYYYHDELEQADCKELTSNLKKEIKTARKYREIITLSTQMYERISPDLRALATNTFICNIPGRETEECLKNQFKINEDEFSSLAPYIGKTGIINGEGRGLLYIGIIPEVQSPIIQPIVSMLPAGLVWQMASDAEDVSMRDLVVDQLGDRLDYDEINMAIGHVLGYPNMKKLIKTRNEKEGVSDSQVKNDSLLSVMKYVNEAGIVA</sequence>
<dbReference type="InterPro" id="IPR027417">
    <property type="entry name" value="P-loop_NTPase"/>
</dbReference>
<evidence type="ECO:0000313" key="2">
    <source>
        <dbReference type="Proteomes" id="UP000423756"/>
    </source>
</evidence>
<name>A0A7V7THZ1_9VIBR</name>
<dbReference type="Proteomes" id="UP000423756">
    <property type="component" value="Unassembled WGS sequence"/>
</dbReference>
<dbReference type="EMBL" id="VZPX01000004">
    <property type="protein sequence ID" value="KAB0482414.1"/>
    <property type="molecule type" value="Genomic_DNA"/>
</dbReference>
<accession>A0A7V7THZ1</accession>